<keyword evidence="3 6" id="KW-0560">Oxidoreductase</keyword>
<name>A0A2R6AXR7_9ARCH</name>
<evidence type="ECO:0000256" key="5">
    <source>
        <dbReference type="PIRSR" id="PIRSR000188-1"/>
    </source>
</evidence>
<evidence type="ECO:0000256" key="1">
    <source>
        <dbReference type="ARBA" id="ARBA00006382"/>
    </source>
</evidence>
<evidence type="ECO:0000256" key="2">
    <source>
        <dbReference type="ARBA" id="ARBA00011643"/>
    </source>
</evidence>
<feature type="active site" description="Proton donor/acceptor" evidence="5">
    <location>
        <position position="84"/>
    </location>
</feature>
<dbReference type="GO" id="GO:0016639">
    <property type="term" value="F:oxidoreductase activity, acting on the CH-NH2 group of donors, NAD or NADP as acceptor"/>
    <property type="evidence" value="ECO:0007669"/>
    <property type="project" value="InterPro"/>
</dbReference>
<comment type="similarity">
    <text evidence="1 6">Belongs to the Glu/Leu/Phe/Val dehydrogenases family.</text>
</comment>
<comment type="caution">
    <text evidence="8">The sequence shown here is derived from an EMBL/GenBank/DDBJ whole genome shotgun (WGS) entry which is preliminary data.</text>
</comment>
<sequence>MANEWRITEYMKKYNYENIFICNDNATGLRAVIAIHDTTLGPAAGGCRMWTYSTEWDAIEDALRLARAMTYKYAAAGVDLGGGKAVIMGDPKKEKSEALFRALGRFIDRLGGLYYTGEDVGTTLRDMEYIYSETRFVITLPEYLGGAGPIAGATATGVIQGMKVAAKKVFGSESLNGLRIGVQGLGAVGSELIKLLSKEGAKLVITDIDKERVEKALKEVNAETIAPEQIYDADVDVFSPCALGGVINNNTIPRLKCKIIAGCANNQLGTEADGYGVEKRGIVYVPDYILNAGGAIYDSDRLFHPPHNHVRAMEKVYRIRETVERVFEIAEQNHIPSFRAADVLAEKRIEEVAKAKQLRAKGGVN</sequence>
<dbReference type="PRINTS" id="PR00082">
    <property type="entry name" value="GLFDHDRGNASE"/>
</dbReference>
<evidence type="ECO:0000259" key="7">
    <source>
        <dbReference type="SMART" id="SM00839"/>
    </source>
</evidence>
<dbReference type="PANTHER" id="PTHR42722:SF1">
    <property type="entry name" value="VALINE DEHYDROGENASE"/>
    <property type="match status" value="1"/>
</dbReference>
<proteinExistence type="inferred from homology"/>
<dbReference type="PROSITE" id="PS00074">
    <property type="entry name" value="GLFV_DEHYDROGENASE"/>
    <property type="match status" value="1"/>
</dbReference>
<evidence type="ECO:0000313" key="8">
    <source>
        <dbReference type="EMBL" id="PSN91156.1"/>
    </source>
</evidence>
<comment type="subunit">
    <text evidence="2">Homohexamer.</text>
</comment>
<dbReference type="InterPro" id="IPR006097">
    <property type="entry name" value="Glu/Leu/Phe/Val/Trp_DH_dimer"/>
</dbReference>
<dbReference type="FunFam" id="3.40.50.10860:FF:000010">
    <property type="entry name" value="Leucine dehydrogenase"/>
    <property type="match status" value="1"/>
</dbReference>
<feature type="domain" description="Glutamate/phenylalanine/leucine/valine/L-tryptophan dehydrogenase C-terminal" evidence="7">
    <location>
        <begin position="146"/>
        <end position="357"/>
    </location>
</feature>
<dbReference type="InterPro" id="IPR036291">
    <property type="entry name" value="NAD(P)-bd_dom_sf"/>
</dbReference>
<dbReference type="AlphaFoldDB" id="A0A2R6AXR7"/>
<evidence type="ECO:0000313" key="9">
    <source>
        <dbReference type="Proteomes" id="UP000240322"/>
    </source>
</evidence>
<dbReference type="InterPro" id="IPR046346">
    <property type="entry name" value="Aminoacid_DH-like_N_sf"/>
</dbReference>
<organism evidence="8 9">
    <name type="scientific">Candidatus Marsarchaeota G2 archaeon OSP_D</name>
    <dbReference type="NCBI Taxonomy" id="1978157"/>
    <lineage>
        <taxon>Archaea</taxon>
        <taxon>Candidatus Marsarchaeota</taxon>
        <taxon>Candidatus Marsarchaeota group 2</taxon>
    </lineage>
</organism>
<evidence type="ECO:0000256" key="4">
    <source>
        <dbReference type="ARBA" id="ARBA00023027"/>
    </source>
</evidence>
<protein>
    <submittedName>
        <fullName evidence="8">Leucine dehydrogenase</fullName>
    </submittedName>
</protein>
<keyword evidence="4" id="KW-0520">NAD</keyword>
<dbReference type="SMART" id="SM00839">
    <property type="entry name" value="ELFV_dehydrog"/>
    <property type="match status" value="1"/>
</dbReference>
<dbReference type="InterPro" id="IPR006095">
    <property type="entry name" value="Glu/Leu/Phe/Val/Trp_DH"/>
</dbReference>
<reference evidence="8 9" key="1">
    <citation type="submission" date="2017-04" db="EMBL/GenBank/DDBJ databases">
        <title>Novel microbial lineages endemic to geothermal iron-oxide mats fill important gaps in the evolutionary history of Archaea.</title>
        <authorList>
            <person name="Jay Z.J."/>
            <person name="Beam J.P."/>
            <person name="Dlakic M."/>
            <person name="Rusch D.B."/>
            <person name="Kozubal M.A."/>
            <person name="Inskeep W.P."/>
        </authorList>
    </citation>
    <scope>NUCLEOTIDE SEQUENCE [LARGE SCALE GENOMIC DNA]</scope>
    <source>
        <strain evidence="8">OSP_D</strain>
    </source>
</reference>
<dbReference type="Pfam" id="PF02812">
    <property type="entry name" value="ELFV_dehydrog_N"/>
    <property type="match status" value="1"/>
</dbReference>
<dbReference type="EMBL" id="NEXE01000033">
    <property type="protein sequence ID" value="PSN91156.1"/>
    <property type="molecule type" value="Genomic_DNA"/>
</dbReference>
<dbReference type="GO" id="GO:0006520">
    <property type="term" value="P:amino acid metabolic process"/>
    <property type="evidence" value="ECO:0007669"/>
    <property type="project" value="InterPro"/>
</dbReference>
<dbReference type="Gene3D" id="3.40.50.10860">
    <property type="entry name" value="Leucine Dehydrogenase, chain A, domain 1"/>
    <property type="match status" value="1"/>
</dbReference>
<dbReference type="Proteomes" id="UP000240322">
    <property type="component" value="Unassembled WGS sequence"/>
</dbReference>
<evidence type="ECO:0000256" key="6">
    <source>
        <dbReference type="RuleBase" id="RU004417"/>
    </source>
</evidence>
<gene>
    <name evidence="8" type="ORF">B9Q03_04910</name>
</gene>
<accession>A0A2R6AXR7</accession>
<dbReference type="PIRSF" id="PIRSF000188">
    <property type="entry name" value="Phe_leu_dh"/>
    <property type="match status" value="1"/>
</dbReference>
<dbReference type="Pfam" id="PF00208">
    <property type="entry name" value="ELFV_dehydrog"/>
    <property type="match status" value="2"/>
</dbReference>
<dbReference type="Gene3D" id="3.40.50.720">
    <property type="entry name" value="NAD(P)-binding Rossmann-like Domain"/>
    <property type="match status" value="1"/>
</dbReference>
<dbReference type="SUPFAM" id="SSF51735">
    <property type="entry name" value="NAD(P)-binding Rossmann-fold domains"/>
    <property type="match status" value="1"/>
</dbReference>
<dbReference type="PANTHER" id="PTHR42722">
    <property type="entry name" value="LEUCINE DEHYDROGENASE"/>
    <property type="match status" value="1"/>
</dbReference>
<dbReference type="InterPro" id="IPR033524">
    <property type="entry name" value="Glu/Leu/Phe/Val_DH_AS"/>
</dbReference>
<evidence type="ECO:0000256" key="3">
    <source>
        <dbReference type="ARBA" id="ARBA00023002"/>
    </source>
</evidence>
<dbReference type="InterPro" id="IPR006096">
    <property type="entry name" value="Glu/Leu/Phe/Val/Trp_DH_C"/>
</dbReference>
<dbReference type="InterPro" id="IPR016211">
    <property type="entry name" value="Glu/Phe/Leu/Val/Trp_DH_bac/arc"/>
</dbReference>
<dbReference type="SUPFAM" id="SSF53223">
    <property type="entry name" value="Aminoacid dehydrogenase-like, N-terminal domain"/>
    <property type="match status" value="1"/>
</dbReference>
<dbReference type="CDD" id="cd01075">
    <property type="entry name" value="NAD_bind_Leu_Phe_Val_DH"/>
    <property type="match status" value="1"/>
</dbReference>